<feature type="compositionally biased region" description="Polar residues" evidence="1">
    <location>
        <begin position="57"/>
        <end position="66"/>
    </location>
</feature>
<feature type="domain" description="Rab-GAP TBC" evidence="2">
    <location>
        <begin position="115"/>
        <end position="307"/>
    </location>
</feature>
<evidence type="ECO:0000313" key="3">
    <source>
        <dbReference type="EMBL" id="KAK9760864.1"/>
    </source>
</evidence>
<evidence type="ECO:0000259" key="2">
    <source>
        <dbReference type="PROSITE" id="PS50086"/>
    </source>
</evidence>
<reference evidence="3 4" key="1">
    <citation type="submission" date="2023-04" db="EMBL/GenBank/DDBJ databases">
        <title>Genome of Basidiobolus ranarum AG-B5.</title>
        <authorList>
            <person name="Stajich J.E."/>
            <person name="Carter-House D."/>
            <person name="Gryganskyi A."/>
        </authorList>
    </citation>
    <scope>NUCLEOTIDE SEQUENCE [LARGE SCALE GENOMIC DNA]</scope>
    <source>
        <strain evidence="3 4">AG-B5</strain>
    </source>
</reference>
<comment type="caution">
    <text evidence="3">The sequence shown here is derived from an EMBL/GenBank/DDBJ whole genome shotgun (WGS) entry which is preliminary data.</text>
</comment>
<proteinExistence type="predicted"/>
<dbReference type="Gene3D" id="1.10.472.80">
    <property type="entry name" value="Ypt/Rab-GAP domain of gyp1p, domain 3"/>
    <property type="match status" value="1"/>
</dbReference>
<dbReference type="SUPFAM" id="SSF47923">
    <property type="entry name" value="Ypt/Rab-GAP domain of gyp1p"/>
    <property type="match status" value="2"/>
</dbReference>
<feature type="region of interest" description="Disordered" evidence="1">
    <location>
        <begin position="1"/>
        <end position="71"/>
    </location>
</feature>
<name>A0ABR2WH75_9FUNG</name>
<feature type="compositionally biased region" description="Polar residues" evidence="1">
    <location>
        <begin position="15"/>
        <end position="47"/>
    </location>
</feature>
<accession>A0ABR2WH75</accession>
<dbReference type="Gene3D" id="1.10.8.270">
    <property type="entry name" value="putative rabgap domain of human tbc1 domain family member 14 like domains"/>
    <property type="match status" value="1"/>
</dbReference>
<gene>
    <name evidence="3" type="primary">cdc16</name>
    <name evidence="3" type="ORF">K7432_014692</name>
</gene>
<dbReference type="Pfam" id="PF00566">
    <property type="entry name" value="RabGAP-TBC"/>
    <property type="match status" value="1"/>
</dbReference>
<dbReference type="PANTHER" id="PTHR22957">
    <property type="entry name" value="TBC1 DOMAIN FAMILY MEMBER GTPASE-ACTIVATING PROTEIN"/>
    <property type="match status" value="1"/>
</dbReference>
<dbReference type="SMART" id="SM00164">
    <property type="entry name" value="TBC"/>
    <property type="match status" value="1"/>
</dbReference>
<evidence type="ECO:0000313" key="4">
    <source>
        <dbReference type="Proteomes" id="UP001479436"/>
    </source>
</evidence>
<dbReference type="InterPro" id="IPR000195">
    <property type="entry name" value="Rab-GAP-TBC_dom"/>
</dbReference>
<protein>
    <submittedName>
        <fullName evidence="3">CDC16 protein</fullName>
    </submittedName>
</protein>
<dbReference type="PROSITE" id="PS50086">
    <property type="entry name" value="TBC_RABGAP"/>
    <property type="match status" value="1"/>
</dbReference>
<evidence type="ECO:0000256" key="1">
    <source>
        <dbReference type="SAM" id="MobiDB-lite"/>
    </source>
</evidence>
<dbReference type="Proteomes" id="UP001479436">
    <property type="component" value="Unassembled WGS sequence"/>
</dbReference>
<keyword evidence="4" id="KW-1185">Reference proteome</keyword>
<dbReference type="EMBL" id="JASJQH010001740">
    <property type="protein sequence ID" value="KAK9760864.1"/>
    <property type="molecule type" value="Genomic_DNA"/>
</dbReference>
<dbReference type="PANTHER" id="PTHR22957:SF263">
    <property type="entry name" value="MITOTIC CHECK POINT PROTEIN BUB2"/>
    <property type="match status" value="1"/>
</dbReference>
<sequence>MFARPKQSKNRVSDRFSTWSTPSPTSKINTASTRSPRITTHVTSTANKIKKTPHPSSPQTTNLSNSPDDRANNRQELFESLLNHTHYTEREMYETLKQLKSLILSDGIPDCPRSSNSQTLRCRIWKILLGVYQSSATEYISYIEKGRSHFYDKIRNDTFRTLATDKRFLTDVGENKLIRVLNAFVWKHEKKENPSAYNWQFTYVQGMNVLAAPFLYALPEVDAFHTFDTFLQYSCPLYVQPALQGVHCGLKLLDMCLKILDLKLYTYLREKNLSAEIYAFPSVLTFCVCTPPLNEAIRLWDFLLSFGIHLNILCIVAQLQFIREEILVSSSPMKLLRTLPDLNARAIITATTRLARQLPQDVYRLLSRHTYDPLVIDEIIAQKRDTLPFTQYDQFEAAPRMCTL</sequence>
<dbReference type="InterPro" id="IPR035969">
    <property type="entry name" value="Rab-GAP_TBC_sf"/>
</dbReference>
<organism evidence="3 4">
    <name type="scientific">Basidiobolus ranarum</name>
    <dbReference type="NCBI Taxonomy" id="34480"/>
    <lineage>
        <taxon>Eukaryota</taxon>
        <taxon>Fungi</taxon>
        <taxon>Fungi incertae sedis</taxon>
        <taxon>Zoopagomycota</taxon>
        <taxon>Entomophthoromycotina</taxon>
        <taxon>Basidiobolomycetes</taxon>
        <taxon>Basidiobolales</taxon>
        <taxon>Basidiobolaceae</taxon>
        <taxon>Basidiobolus</taxon>
    </lineage>
</organism>